<dbReference type="AlphaFoldDB" id="A0A7W8P9F1"/>
<proteinExistence type="predicted"/>
<evidence type="ECO:0000313" key="3">
    <source>
        <dbReference type="Proteomes" id="UP000592820"/>
    </source>
</evidence>
<sequence length="281" mass="31573">MSLDTSPHLFYARVDPRRRPHAVGMYTHVLDQHGNVYNQPIVLNERQAGVAIQGVIRHNENRDDGGLLRLSVDTHGYTNVGMAVSKLLGFDLCPRLRNLSERKLYLPRAMAAPEGLTAVVAHEISIKAIRDGWKELLRLVASIHAGRVSAMVAVQRFGSVAQGDPVYRPADHLGRLLRTLFLCDYFSNIEFRREMHTLLNRGESVYQLQHAIHTGKIAPERGRRRDEIIAISGSLTLLTNLVIAGPAHFTHVNFRGTPSFPIDLYREMLLDVPLRRRIAGS</sequence>
<gene>
    <name evidence="2" type="ORF">HDG41_007803</name>
</gene>
<dbReference type="EMBL" id="JACHDE010000040">
    <property type="protein sequence ID" value="MBB5405707.1"/>
    <property type="molecule type" value="Genomic_DNA"/>
</dbReference>
<organism evidence="2 3">
    <name type="scientific">Paraburkholderia youngii</name>
    <dbReference type="NCBI Taxonomy" id="2782701"/>
    <lineage>
        <taxon>Bacteria</taxon>
        <taxon>Pseudomonadati</taxon>
        <taxon>Pseudomonadota</taxon>
        <taxon>Betaproteobacteria</taxon>
        <taxon>Burkholderiales</taxon>
        <taxon>Burkholderiaceae</taxon>
        <taxon>Paraburkholderia</taxon>
    </lineage>
</organism>
<protein>
    <submittedName>
        <fullName evidence="2">TnpA family transposase</fullName>
    </submittedName>
</protein>
<feature type="domain" description="Tn3 transposase DDE" evidence="1">
    <location>
        <begin position="2"/>
        <end position="244"/>
    </location>
</feature>
<evidence type="ECO:0000313" key="2">
    <source>
        <dbReference type="EMBL" id="MBB5405707.1"/>
    </source>
</evidence>
<comment type="caution">
    <text evidence="2">The sequence shown here is derived from an EMBL/GenBank/DDBJ whole genome shotgun (WGS) entry which is preliminary data.</text>
</comment>
<dbReference type="InterPro" id="IPR002513">
    <property type="entry name" value="Tn3_Tnp_DDE_dom"/>
</dbReference>
<dbReference type="GO" id="GO:0006313">
    <property type="term" value="P:DNA transposition"/>
    <property type="evidence" value="ECO:0007669"/>
    <property type="project" value="InterPro"/>
</dbReference>
<reference evidence="2 3" key="1">
    <citation type="submission" date="2020-08" db="EMBL/GenBank/DDBJ databases">
        <title>Genomic Encyclopedia of Type Strains, Phase IV (KMG-V): Genome sequencing to study the core and pangenomes of soil and plant-associated prokaryotes.</title>
        <authorList>
            <person name="Whitman W."/>
        </authorList>
    </citation>
    <scope>NUCLEOTIDE SEQUENCE [LARGE SCALE GENOMIC DNA]</scope>
    <source>
        <strain evidence="2 3">JPY162</strain>
    </source>
</reference>
<dbReference type="Pfam" id="PF01526">
    <property type="entry name" value="DDE_Tnp_Tn3"/>
    <property type="match status" value="1"/>
</dbReference>
<name>A0A7W8P9F1_9BURK</name>
<accession>A0A7W8P9F1</accession>
<dbReference type="Proteomes" id="UP000592820">
    <property type="component" value="Unassembled WGS sequence"/>
</dbReference>
<dbReference type="GO" id="GO:0004803">
    <property type="term" value="F:transposase activity"/>
    <property type="evidence" value="ECO:0007669"/>
    <property type="project" value="InterPro"/>
</dbReference>
<evidence type="ECO:0000259" key="1">
    <source>
        <dbReference type="Pfam" id="PF01526"/>
    </source>
</evidence>